<dbReference type="AlphaFoldDB" id="A0A1H8I0M6"/>
<evidence type="ECO:0000313" key="2">
    <source>
        <dbReference type="Proteomes" id="UP000182160"/>
    </source>
</evidence>
<gene>
    <name evidence="1" type="ORF">SAMN04488077_1229</name>
</gene>
<dbReference type="Proteomes" id="UP000182160">
    <property type="component" value="Unassembled WGS sequence"/>
</dbReference>
<reference evidence="1 2" key="1">
    <citation type="submission" date="2016-10" db="EMBL/GenBank/DDBJ databases">
        <authorList>
            <person name="de Groot N.N."/>
        </authorList>
    </citation>
    <scope>NUCLEOTIDE SEQUENCE [LARGE SCALE GENOMIC DNA]</scope>
    <source>
        <strain evidence="1 2">DSM 11457</strain>
    </source>
</reference>
<dbReference type="RefSeq" id="WP_074788027.1">
    <property type="nucleotide sequence ID" value="NZ_FOBO01000022.1"/>
</dbReference>
<sequence>MLNIPTTAAQQARLYLRVRTSLGLSDDNPVNSTQAAQAALGEAVAFHSNGVAMTLAEVFCVAEAVLAYRDSVAEASPAVYDLDSLSEAVGEHVSLLAIKLCGGYIHHPNKWQDDGDGMSRPVPVIFPPDFLDEWSQR</sequence>
<dbReference type="EMBL" id="FOBO01000022">
    <property type="protein sequence ID" value="SEN61867.1"/>
    <property type="molecule type" value="Genomic_DNA"/>
</dbReference>
<organism evidence="1 2">
    <name type="scientific">Roseovarius tolerans</name>
    <dbReference type="NCBI Taxonomy" id="74031"/>
    <lineage>
        <taxon>Bacteria</taxon>
        <taxon>Pseudomonadati</taxon>
        <taxon>Pseudomonadota</taxon>
        <taxon>Alphaproteobacteria</taxon>
        <taxon>Rhodobacterales</taxon>
        <taxon>Roseobacteraceae</taxon>
        <taxon>Roseovarius</taxon>
    </lineage>
</organism>
<proteinExistence type="predicted"/>
<accession>A0A1H8I0M6</accession>
<evidence type="ECO:0000313" key="1">
    <source>
        <dbReference type="EMBL" id="SEN61867.1"/>
    </source>
</evidence>
<name>A0A1H8I0M6_9RHOB</name>
<protein>
    <submittedName>
        <fullName evidence="1">Uncharacterized protein</fullName>
    </submittedName>
</protein>